<comment type="caution">
    <text evidence="1">The sequence shown here is derived from an EMBL/GenBank/DDBJ whole genome shotgun (WGS) entry which is preliminary data.</text>
</comment>
<organism evidence="1 2">
    <name type="scientific">Coemansia asiatica</name>
    <dbReference type="NCBI Taxonomy" id="1052880"/>
    <lineage>
        <taxon>Eukaryota</taxon>
        <taxon>Fungi</taxon>
        <taxon>Fungi incertae sedis</taxon>
        <taxon>Zoopagomycota</taxon>
        <taxon>Kickxellomycotina</taxon>
        <taxon>Kickxellomycetes</taxon>
        <taxon>Kickxellales</taxon>
        <taxon>Kickxellaceae</taxon>
        <taxon>Coemansia</taxon>
    </lineage>
</organism>
<keyword evidence="2" id="KW-1185">Reference proteome</keyword>
<name>A0A9W7XFX3_9FUNG</name>
<proteinExistence type="predicted"/>
<evidence type="ECO:0000313" key="1">
    <source>
        <dbReference type="EMBL" id="KAJ1641988.1"/>
    </source>
</evidence>
<dbReference type="Proteomes" id="UP001145021">
    <property type="component" value="Unassembled WGS sequence"/>
</dbReference>
<sequence length="163" mass="19464">MSWRVCNAYSSNPEHCYLKVPMHPGEYTYYLQQKQQCCCSYCSNNKDTTYRTYYDLLMKSPYLSNYSCKDIYAAYNNAVREEDTENEMKWCMSKDQYKDFLIRNGYNADNLNKVEKPRIPHCGYEHSDDGDHIYHHYSHYGHHGNYGFGHNHGHHHGHGCWHR</sequence>
<dbReference type="EMBL" id="JANBOH010000522">
    <property type="protein sequence ID" value="KAJ1641988.1"/>
    <property type="molecule type" value="Genomic_DNA"/>
</dbReference>
<protein>
    <submittedName>
        <fullName evidence="1">Uncharacterized protein</fullName>
    </submittedName>
</protein>
<dbReference type="AlphaFoldDB" id="A0A9W7XFX3"/>
<evidence type="ECO:0000313" key="2">
    <source>
        <dbReference type="Proteomes" id="UP001145021"/>
    </source>
</evidence>
<reference evidence="1" key="1">
    <citation type="submission" date="2022-07" db="EMBL/GenBank/DDBJ databases">
        <title>Phylogenomic reconstructions and comparative analyses of Kickxellomycotina fungi.</title>
        <authorList>
            <person name="Reynolds N.K."/>
            <person name="Stajich J.E."/>
            <person name="Barry K."/>
            <person name="Grigoriev I.V."/>
            <person name="Crous P."/>
            <person name="Smith M.E."/>
        </authorList>
    </citation>
    <scope>NUCLEOTIDE SEQUENCE</scope>
    <source>
        <strain evidence="1">NBRC 105413</strain>
    </source>
</reference>
<gene>
    <name evidence="1" type="ORF">LPJ64_006117</name>
</gene>
<accession>A0A9W7XFX3</accession>